<protein>
    <submittedName>
        <fullName evidence="1">Uncharacterized protein</fullName>
    </submittedName>
</protein>
<gene>
    <name evidence="1" type="ORF">R3I93_010463</name>
</gene>
<name>A0AAN9D2F5_9TELE</name>
<dbReference type="Proteomes" id="UP001364617">
    <property type="component" value="Unassembled WGS sequence"/>
</dbReference>
<dbReference type="AlphaFoldDB" id="A0AAN9D2F5"/>
<keyword evidence="2" id="KW-1185">Reference proteome</keyword>
<organism evidence="1 2">
    <name type="scientific">Phoxinus phoxinus</name>
    <name type="common">Eurasian minnow</name>
    <dbReference type="NCBI Taxonomy" id="58324"/>
    <lineage>
        <taxon>Eukaryota</taxon>
        <taxon>Metazoa</taxon>
        <taxon>Chordata</taxon>
        <taxon>Craniata</taxon>
        <taxon>Vertebrata</taxon>
        <taxon>Euteleostomi</taxon>
        <taxon>Actinopterygii</taxon>
        <taxon>Neopterygii</taxon>
        <taxon>Teleostei</taxon>
        <taxon>Ostariophysi</taxon>
        <taxon>Cypriniformes</taxon>
        <taxon>Leuciscidae</taxon>
        <taxon>Phoxininae</taxon>
        <taxon>Phoxinus</taxon>
    </lineage>
</organism>
<comment type="caution">
    <text evidence="1">The sequence shown here is derived from an EMBL/GenBank/DDBJ whole genome shotgun (WGS) entry which is preliminary data.</text>
</comment>
<evidence type="ECO:0000313" key="2">
    <source>
        <dbReference type="Proteomes" id="UP001364617"/>
    </source>
</evidence>
<evidence type="ECO:0000313" key="1">
    <source>
        <dbReference type="EMBL" id="KAK7155809.1"/>
    </source>
</evidence>
<accession>A0AAN9D2F5</accession>
<sequence>MDLLEEVGGATGGSRRLLLDELHRRRDLNNPHYSSCSLHQFTSFLKALCLYCDQTTRVAKILDQELTDIQLGQLTHRTVGYRLLPPWNLPDQI</sequence>
<proteinExistence type="predicted"/>
<dbReference type="EMBL" id="JAYKXH010000010">
    <property type="protein sequence ID" value="KAK7155809.1"/>
    <property type="molecule type" value="Genomic_DNA"/>
</dbReference>
<reference evidence="1 2" key="1">
    <citation type="submission" date="2024-02" db="EMBL/GenBank/DDBJ databases">
        <title>Chromosome-level genome assembly of the Eurasian Minnow (Phoxinus phoxinus).</title>
        <authorList>
            <person name="Oriowo T.O."/>
            <person name="Martin S."/>
            <person name="Stange M."/>
            <person name="Chrysostomakis Y."/>
            <person name="Brown T."/>
            <person name="Winkler S."/>
            <person name="Kukowka S."/>
            <person name="Myers E.W."/>
            <person name="Bohne A."/>
        </authorList>
    </citation>
    <scope>NUCLEOTIDE SEQUENCE [LARGE SCALE GENOMIC DNA]</scope>
    <source>
        <strain evidence="1">ZFMK-TIS-60720</strain>
        <tissue evidence="1">Whole Organism</tissue>
    </source>
</reference>